<accession>A0A9W7EVP7</accession>
<dbReference type="Proteomes" id="UP001162640">
    <property type="component" value="Unassembled WGS sequence"/>
</dbReference>
<evidence type="ECO:0000313" key="3">
    <source>
        <dbReference type="EMBL" id="GMH92327.1"/>
    </source>
</evidence>
<keyword evidence="2" id="KW-0732">Signal</keyword>
<protein>
    <submittedName>
        <fullName evidence="3">Uncharacterized protein</fullName>
    </submittedName>
</protein>
<feature type="signal peptide" evidence="2">
    <location>
        <begin position="1"/>
        <end position="23"/>
    </location>
</feature>
<comment type="caution">
    <text evidence="3">The sequence shown here is derived from an EMBL/GenBank/DDBJ whole genome shotgun (WGS) entry which is preliminary data.</text>
</comment>
<feature type="chain" id="PRO_5040943417" evidence="2">
    <location>
        <begin position="24"/>
        <end position="295"/>
    </location>
</feature>
<reference evidence="4" key="1">
    <citation type="journal article" date="2023" name="Commun. Biol.">
        <title>Genome analysis of Parmales, the sister group of diatoms, reveals the evolutionary specialization of diatoms from phago-mixotrophs to photoautotrophs.</title>
        <authorList>
            <person name="Ban H."/>
            <person name="Sato S."/>
            <person name="Yoshikawa S."/>
            <person name="Yamada K."/>
            <person name="Nakamura Y."/>
            <person name="Ichinomiya M."/>
            <person name="Sato N."/>
            <person name="Blanc-Mathieu R."/>
            <person name="Endo H."/>
            <person name="Kuwata A."/>
            <person name="Ogata H."/>
        </authorList>
    </citation>
    <scope>NUCLEOTIDE SEQUENCE [LARGE SCALE GENOMIC DNA]</scope>
</reference>
<feature type="region of interest" description="Disordered" evidence="1">
    <location>
        <begin position="105"/>
        <end position="143"/>
    </location>
</feature>
<dbReference type="EMBL" id="BLQM01000492">
    <property type="protein sequence ID" value="GMH92327.1"/>
    <property type="molecule type" value="Genomic_DNA"/>
</dbReference>
<gene>
    <name evidence="3" type="ORF">TL16_g12314</name>
</gene>
<proteinExistence type="predicted"/>
<evidence type="ECO:0000313" key="4">
    <source>
        <dbReference type="Proteomes" id="UP001162640"/>
    </source>
</evidence>
<name>A0A9W7EVP7_9STRA</name>
<organism evidence="3 4">
    <name type="scientific">Triparma laevis f. inornata</name>
    <dbReference type="NCBI Taxonomy" id="1714386"/>
    <lineage>
        <taxon>Eukaryota</taxon>
        <taxon>Sar</taxon>
        <taxon>Stramenopiles</taxon>
        <taxon>Ochrophyta</taxon>
        <taxon>Bolidophyceae</taxon>
        <taxon>Parmales</taxon>
        <taxon>Triparmaceae</taxon>
        <taxon>Triparma</taxon>
    </lineage>
</organism>
<feature type="compositionally biased region" description="Low complexity" evidence="1">
    <location>
        <begin position="116"/>
        <end position="143"/>
    </location>
</feature>
<evidence type="ECO:0000256" key="1">
    <source>
        <dbReference type="SAM" id="MobiDB-lite"/>
    </source>
</evidence>
<sequence length="295" mass="32849">MRVEMFVVKVLCIALLLLSPVLSKKKSKASLRALSPLYPSTTGGTLTTYTGTLSDPSSGRTIADVKGRVLSKWINETAFKREGKFEYLEPGKIQGSGKPMWFFKPTETSKPRPVNSTTTTSRHTTPIQKRSSPAPSSLISTSPHSTLLGTVTPSSPSRFEIFWRPSPSPLELKRLKLGLNSTVTNVKRKIISFGKFKGKGAYGSRELYEFNGENSKKQKTVRYSRYGECPSWYAINRMCCLEMEGVEEDGSKHSFEEISSDPDHVSGERKNIQEKVGIWAETVTKTVLGWVRISV</sequence>
<dbReference type="AlphaFoldDB" id="A0A9W7EVP7"/>
<evidence type="ECO:0000256" key="2">
    <source>
        <dbReference type="SAM" id="SignalP"/>
    </source>
</evidence>